<proteinExistence type="predicted"/>
<reference evidence="4" key="1">
    <citation type="submission" date="2017-02" db="EMBL/GenBank/DDBJ databases">
        <authorList>
            <person name="Varghese N."/>
            <person name="Submissions S."/>
        </authorList>
    </citation>
    <scope>NUCLEOTIDE SEQUENCE [LARGE SCALE GENOMIC DNA]</scope>
    <source>
        <strain evidence="4">DSM 22224</strain>
    </source>
</reference>
<name>A0A1T4TYH5_9BACT</name>
<evidence type="ECO:0000313" key="4">
    <source>
        <dbReference type="Proteomes" id="UP000190367"/>
    </source>
</evidence>
<protein>
    <recommendedName>
        <fullName evidence="5">Outer membrane protein beta-barrel family protein</fullName>
    </recommendedName>
</protein>
<keyword evidence="2" id="KW-0732">Signal</keyword>
<sequence length="514" mass="57535">MKHIFTLFLLLPMATAYAQSPDTIRIDYQHLPQSKIRHKAQHGSLVVLEIVNINKSRYNVQVNSTSTNFFLQQPDILKKLDGSAVKLNTTEDPKEDNGSSFAFDDGGLRLRAQLQGALAPFKTSFKKINDKLDNYWTSLEDFRKAVDVLQHSLLYKNELVTVKDACDGTYPKAEQDLLTATTLFVNNNKISNETAATSKDLLLAQVTNIIDHYTKIASTEKANLEQLQKDITEEEKSFKEAADQMMAGLLPLKKEARSADFIVDSTILEKAIRTTHERVDAMESNKTVITKAGDLVDNYILLDQKTLIVNSYRMITPVNYTIRHTALADKDELKFDIKIDPKDNTICADPGLQTPIIVRTYGGFKIDFSTGFFMNFGNNNFFDQSYRLDSIPGDPDHATIARNDNRNKVIPSLGALMHAYYRTGWAVQPALAIGVSLSTGSSTKFNYHAGISLAAGRDQRIVASFGWTLTQATLLSSKYQEGQVVARSVMGTTVETESFHRWGNFLAITYNLTR</sequence>
<organism evidence="3 4">
    <name type="scientific">Chitinophaga eiseniae</name>
    <dbReference type="NCBI Taxonomy" id="634771"/>
    <lineage>
        <taxon>Bacteria</taxon>
        <taxon>Pseudomonadati</taxon>
        <taxon>Bacteroidota</taxon>
        <taxon>Chitinophagia</taxon>
        <taxon>Chitinophagales</taxon>
        <taxon>Chitinophagaceae</taxon>
        <taxon>Chitinophaga</taxon>
    </lineage>
</organism>
<dbReference type="Proteomes" id="UP000190367">
    <property type="component" value="Unassembled WGS sequence"/>
</dbReference>
<dbReference type="OrthoDB" id="672984at2"/>
<evidence type="ECO:0000256" key="1">
    <source>
        <dbReference type="SAM" id="Coils"/>
    </source>
</evidence>
<evidence type="ECO:0008006" key="5">
    <source>
        <dbReference type="Google" id="ProtNLM"/>
    </source>
</evidence>
<accession>A0A1T4TYH5</accession>
<evidence type="ECO:0000313" key="3">
    <source>
        <dbReference type="EMBL" id="SKA45503.1"/>
    </source>
</evidence>
<dbReference type="EMBL" id="FUWZ01000007">
    <property type="protein sequence ID" value="SKA45503.1"/>
    <property type="molecule type" value="Genomic_DNA"/>
</dbReference>
<keyword evidence="1" id="KW-0175">Coiled coil</keyword>
<dbReference type="RefSeq" id="WP_143313239.1">
    <property type="nucleotide sequence ID" value="NZ_FUWZ01000007.1"/>
</dbReference>
<keyword evidence="4" id="KW-1185">Reference proteome</keyword>
<evidence type="ECO:0000256" key="2">
    <source>
        <dbReference type="SAM" id="SignalP"/>
    </source>
</evidence>
<gene>
    <name evidence="3" type="ORF">SAMN04488128_10718</name>
</gene>
<feature type="coiled-coil region" evidence="1">
    <location>
        <begin position="210"/>
        <end position="244"/>
    </location>
</feature>
<feature type="chain" id="PRO_5010572369" description="Outer membrane protein beta-barrel family protein" evidence="2">
    <location>
        <begin position="19"/>
        <end position="514"/>
    </location>
</feature>
<dbReference type="STRING" id="634771.SAMN04488128_10718"/>
<dbReference type="AlphaFoldDB" id="A0A1T4TYH5"/>
<feature type="signal peptide" evidence="2">
    <location>
        <begin position="1"/>
        <end position="18"/>
    </location>
</feature>